<keyword evidence="7 9" id="KW-0503">Monooxygenase</keyword>
<dbReference type="Pfam" id="PF01494">
    <property type="entry name" value="FAD_binding_3"/>
    <property type="match status" value="1"/>
</dbReference>
<evidence type="ECO:0000256" key="6">
    <source>
        <dbReference type="ARBA" id="ARBA00023002"/>
    </source>
</evidence>
<evidence type="ECO:0000256" key="1">
    <source>
        <dbReference type="ARBA" id="ARBA00001974"/>
    </source>
</evidence>
<comment type="cofactor">
    <cofactor evidence="1">
        <name>FAD</name>
        <dbReference type="ChEBI" id="CHEBI:57692"/>
    </cofactor>
</comment>
<keyword evidence="6" id="KW-0560">Oxidoreductase</keyword>
<dbReference type="SUPFAM" id="SSF51905">
    <property type="entry name" value="FAD/NAD(P)-binding domain"/>
    <property type="match status" value="1"/>
</dbReference>
<dbReference type="Proteomes" id="UP001548590">
    <property type="component" value="Unassembled WGS sequence"/>
</dbReference>
<gene>
    <name evidence="9" type="ORF">ABVT11_03865</name>
</gene>
<sequence length="384" mass="41212">MSTQDTSRILIAGAGPLGLAAALALHRHGHQVTVFDARSADTAGRDTRTLALSHGSRELLELLHAWPASRATPIEHILVTQQGGGGQTRIEAAEQKLPALGYVLSASDLAAALRARAEAEGIPVRHEHRVVSARAEAGHIEVGLESPAGGLVSQGAQLLLRCEGRIPDGDATRQRDYDQHALICLATPASPHGHLAHERFTPRGPIALLPFGERYAVVWTVPAARAEALMQAPDSDWLTALNSALGGLAVLTSISDRAHHPLGLRMRREITSDRCVWLGNAAQTLHPVAGQGFNLALRDVWELAETLIAATDPGSAALLARYSRRRRLDREGAAGFTDLLVRSFSTELPLMTHLRGAGLIALDAFPPLRQFVAKRMIYGARAWP</sequence>
<dbReference type="PANTHER" id="PTHR43876">
    <property type="entry name" value="UBIQUINONE BIOSYNTHESIS MONOOXYGENASE COQ6, MITOCHONDRIAL"/>
    <property type="match status" value="1"/>
</dbReference>
<dbReference type="Gene3D" id="3.50.50.60">
    <property type="entry name" value="FAD/NAD(P)-binding domain"/>
    <property type="match status" value="2"/>
</dbReference>
<comment type="pathway">
    <text evidence="2">Cofactor biosynthesis; ubiquinone biosynthesis.</text>
</comment>
<dbReference type="PRINTS" id="PR00420">
    <property type="entry name" value="RNGMNOXGNASE"/>
</dbReference>
<keyword evidence="5" id="KW-0274">FAD</keyword>
<proteinExistence type="inferred from homology"/>
<evidence type="ECO:0000256" key="4">
    <source>
        <dbReference type="ARBA" id="ARBA00022630"/>
    </source>
</evidence>
<dbReference type="InterPro" id="IPR051205">
    <property type="entry name" value="UbiH/COQ6_monooxygenase"/>
</dbReference>
<evidence type="ECO:0000256" key="3">
    <source>
        <dbReference type="ARBA" id="ARBA00005349"/>
    </source>
</evidence>
<dbReference type="InterPro" id="IPR010971">
    <property type="entry name" value="UbiH/COQ6"/>
</dbReference>
<evidence type="ECO:0000313" key="9">
    <source>
        <dbReference type="EMBL" id="MET1488949.1"/>
    </source>
</evidence>
<name>A0ABV2CM20_9RHOO</name>
<dbReference type="GO" id="GO:0004497">
    <property type="term" value="F:monooxygenase activity"/>
    <property type="evidence" value="ECO:0007669"/>
    <property type="project" value="UniProtKB-KW"/>
</dbReference>
<feature type="domain" description="FAD-binding" evidence="8">
    <location>
        <begin position="8"/>
        <end position="328"/>
    </location>
</feature>
<protein>
    <submittedName>
        <fullName evidence="9">FAD-dependent monooxygenase</fullName>
    </submittedName>
</protein>
<keyword evidence="10" id="KW-1185">Reference proteome</keyword>
<comment type="caution">
    <text evidence="9">The sequence shown here is derived from an EMBL/GenBank/DDBJ whole genome shotgun (WGS) entry which is preliminary data.</text>
</comment>
<evidence type="ECO:0000256" key="2">
    <source>
        <dbReference type="ARBA" id="ARBA00004749"/>
    </source>
</evidence>
<dbReference type="InterPro" id="IPR036188">
    <property type="entry name" value="FAD/NAD-bd_sf"/>
</dbReference>
<evidence type="ECO:0000259" key="8">
    <source>
        <dbReference type="Pfam" id="PF01494"/>
    </source>
</evidence>
<dbReference type="RefSeq" id="WP_345923984.1">
    <property type="nucleotide sequence ID" value="NZ_JBDIVF010000001.1"/>
</dbReference>
<evidence type="ECO:0000256" key="7">
    <source>
        <dbReference type="ARBA" id="ARBA00023033"/>
    </source>
</evidence>
<dbReference type="EMBL" id="JBEWLZ010000002">
    <property type="protein sequence ID" value="MET1488949.1"/>
    <property type="molecule type" value="Genomic_DNA"/>
</dbReference>
<organism evidence="9 10">
    <name type="scientific">Uliginosibacterium paludis</name>
    <dbReference type="NCBI Taxonomy" id="1615952"/>
    <lineage>
        <taxon>Bacteria</taxon>
        <taxon>Pseudomonadati</taxon>
        <taxon>Pseudomonadota</taxon>
        <taxon>Betaproteobacteria</taxon>
        <taxon>Rhodocyclales</taxon>
        <taxon>Zoogloeaceae</taxon>
        <taxon>Uliginosibacterium</taxon>
    </lineage>
</organism>
<accession>A0ABV2CM20</accession>
<reference evidence="9 10" key="1">
    <citation type="submission" date="2024-07" db="EMBL/GenBank/DDBJ databases">
        <title>Uliginosibacterium paludis KCTC:42655.</title>
        <authorList>
            <person name="Kim M.K."/>
        </authorList>
    </citation>
    <scope>NUCLEOTIDE SEQUENCE [LARGE SCALE GENOMIC DNA]</scope>
    <source>
        <strain evidence="9 10">KCTC 42655</strain>
    </source>
</reference>
<evidence type="ECO:0000256" key="5">
    <source>
        <dbReference type="ARBA" id="ARBA00022827"/>
    </source>
</evidence>
<dbReference type="InterPro" id="IPR002938">
    <property type="entry name" value="FAD-bd"/>
</dbReference>
<evidence type="ECO:0000313" key="10">
    <source>
        <dbReference type="Proteomes" id="UP001548590"/>
    </source>
</evidence>
<dbReference type="PANTHER" id="PTHR43876:SF8">
    <property type="entry name" value="2-OCTAPRENYL-6-METHOXYPHENOL HYDROXYLASE"/>
    <property type="match status" value="1"/>
</dbReference>
<keyword evidence="4" id="KW-0285">Flavoprotein</keyword>
<comment type="similarity">
    <text evidence="3">Belongs to the UbiH/COQ6 family.</text>
</comment>
<dbReference type="NCBIfam" id="TIGR01988">
    <property type="entry name" value="Ubi-OHases"/>
    <property type="match status" value="1"/>
</dbReference>